<dbReference type="GeneID" id="64980400"/>
<dbReference type="KEGG" id="apuu:APUU_80706S"/>
<proteinExistence type="inferred from homology"/>
<dbReference type="GO" id="GO:0005829">
    <property type="term" value="C:cytosol"/>
    <property type="evidence" value="ECO:0007669"/>
    <property type="project" value="TreeGrafter"/>
</dbReference>
<evidence type="ECO:0008006" key="4">
    <source>
        <dbReference type="Google" id="ProtNLM"/>
    </source>
</evidence>
<dbReference type="OrthoDB" id="309640at2759"/>
<keyword evidence="3" id="KW-1185">Reference proteome</keyword>
<dbReference type="PANTHER" id="PTHR11803:SF42">
    <property type="entry name" value="MMF1"/>
    <property type="match status" value="1"/>
</dbReference>
<dbReference type="Gene3D" id="3.30.1330.40">
    <property type="entry name" value="RutC-like"/>
    <property type="match status" value="1"/>
</dbReference>
<reference evidence="2" key="1">
    <citation type="submission" date="2021-01" db="EMBL/GenBank/DDBJ databases">
        <authorList>
            <consortium name="Aspergillus puulaauensis MK2 genome sequencing consortium"/>
            <person name="Kazuki M."/>
            <person name="Futagami T."/>
        </authorList>
    </citation>
    <scope>NUCLEOTIDE SEQUENCE</scope>
    <source>
        <strain evidence="2">MK2</strain>
    </source>
</reference>
<dbReference type="AlphaFoldDB" id="A0A7R7Y0P0"/>
<organism evidence="2 3">
    <name type="scientific">Aspergillus puulaauensis</name>
    <dbReference type="NCBI Taxonomy" id="1220207"/>
    <lineage>
        <taxon>Eukaryota</taxon>
        <taxon>Fungi</taxon>
        <taxon>Dikarya</taxon>
        <taxon>Ascomycota</taxon>
        <taxon>Pezizomycotina</taxon>
        <taxon>Eurotiomycetes</taxon>
        <taxon>Eurotiomycetidae</taxon>
        <taxon>Eurotiales</taxon>
        <taxon>Aspergillaceae</taxon>
        <taxon>Aspergillus</taxon>
    </lineage>
</organism>
<sequence length="134" mass="14096">MSKIHVRSSDAPAPAPFLSQATVVGNIVFCSGQLGVDPKTEKIVEGSVKDRSRQIIANLGAVLTASGSSLADVAKVNVFLADMKDFKDMNDAYMEGFPVPRPARTCVAVKTLPMGSDVEMECSAVVTGPVKAKL</sequence>
<protein>
    <recommendedName>
        <fullName evidence="4">YjgF-like protein</fullName>
    </recommendedName>
</protein>
<dbReference type="Proteomes" id="UP000654913">
    <property type="component" value="Chromosome 8"/>
</dbReference>
<evidence type="ECO:0000313" key="2">
    <source>
        <dbReference type="EMBL" id="BCS30403.1"/>
    </source>
</evidence>
<dbReference type="Pfam" id="PF01042">
    <property type="entry name" value="Ribonuc_L-PSP"/>
    <property type="match status" value="1"/>
</dbReference>
<dbReference type="RefSeq" id="XP_041562589.1">
    <property type="nucleotide sequence ID" value="XM_041697017.1"/>
</dbReference>
<dbReference type="EMBL" id="AP024450">
    <property type="protein sequence ID" value="BCS30403.1"/>
    <property type="molecule type" value="Genomic_DNA"/>
</dbReference>
<evidence type="ECO:0000313" key="3">
    <source>
        <dbReference type="Proteomes" id="UP000654913"/>
    </source>
</evidence>
<reference evidence="2" key="2">
    <citation type="submission" date="2021-02" db="EMBL/GenBank/DDBJ databases">
        <title>Aspergillus puulaauensis MK2 genome sequence.</title>
        <authorList>
            <person name="Futagami T."/>
            <person name="Mori K."/>
            <person name="Kadooka C."/>
            <person name="Tanaka T."/>
        </authorList>
    </citation>
    <scope>NUCLEOTIDE SEQUENCE</scope>
    <source>
        <strain evidence="2">MK2</strain>
    </source>
</reference>
<evidence type="ECO:0000256" key="1">
    <source>
        <dbReference type="ARBA" id="ARBA00010552"/>
    </source>
</evidence>
<dbReference type="CDD" id="cd00448">
    <property type="entry name" value="YjgF_YER057c_UK114_family"/>
    <property type="match status" value="1"/>
</dbReference>
<dbReference type="FunFam" id="3.30.1330.40:FF:000001">
    <property type="entry name" value="L-PSP family endoribonuclease"/>
    <property type="match status" value="1"/>
</dbReference>
<accession>A0A7R7Y0P0</accession>
<dbReference type="GO" id="GO:0019239">
    <property type="term" value="F:deaminase activity"/>
    <property type="evidence" value="ECO:0007669"/>
    <property type="project" value="TreeGrafter"/>
</dbReference>
<name>A0A7R7Y0P0_9EURO</name>
<gene>
    <name evidence="2" type="ORF">APUU_80706S</name>
</gene>
<comment type="similarity">
    <text evidence="1">Belongs to the RutC family.</text>
</comment>
<dbReference type="InterPro" id="IPR006056">
    <property type="entry name" value="RidA"/>
</dbReference>
<dbReference type="NCBIfam" id="TIGR00004">
    <property type="entry name" value="Rid family detoxifying hydrolase"/>
    <property type="match status" value="1"/>
</dbReference>
<dbReference type="InterPro" id="IPR006175">
    <property type="entry name" value="YjgF/YER057c/UK114"/>
</dbReference>
<dbReference type="SUPFAM" id="SSF55298">
    <property type="entry name" value="YjgF-like"/>
    <property type="match status" value="1"/>
</dbReference>
<dbReference type="PANTHER" id="PTHR11803">
    <property type="entry name" value="2-IMINOBUTANOATE/2-IMINOPROPANOATE DEAMINASE RIDA"/>
    <property type="match status" value="1"/>
</dbReference>
<dbReference type="GO" id="GO:0005739">
    <property type="term" value="C:mitochondrion"/>
    <property type="evidence" value="ECO:0007669"/>
    <property type="project" value="UniProtKB-ARBA"/>
</dbReference>
<dbReference type="InterPro" id="IPR035959">
    <property type="entry name" value="RutC-like_sf"/>
</dbReference>